<evidence type="ECO:0000313" key="5">
    <source>
        <dbReference type="Proteomes" id="UP001615550"/>
    </source>
</evidence>
<dbReference type="InterPro" id="IPR037108">
    <property type="entry name" value="TM1727-like_C_sf"/>
</dbReference>
<dbReference type="PANTHER" id="PTHR40459">
    <property type="entry name" value="CONSERVED HYPOTHETICAL ALANINE AND LEUCINE RICH PROTEIN"/>
    <property type="match status" value="1"/>
</dbReference>
<dbReference type="SUPFAM" id="SSF51735">
    <property type="entry name" value="NAD(P)-binding Rossmann-fold domains"/>
    <property type="match status" value="1"/>
</dbReference>
<evidence type="ECO:0000313" key="4">
    <source>
        <dbReference type="EMBL" id="MFJ1268595.1"/>
    </source>
</evidence>
<dbReference type="RefSeq" id="WP_400187440.1">
    <property type="nucleotide sequence ID" value="NZ_JBGORX010000002.1"/>
</dbReference>
<feature type="domain" description="DUF2520" evidence="3">
    <location>
        <begin position="137"/>
        <end position="263"/>
    </location>
</feature>
<dbReference type="PANTHER" id="PTHR40459:SF1">
    <property type="entry name" value="CONSERVED HYPOTHETICAL ALANINE AND LEUCINE RICH PROTEIN"/>
    <property type="match status" value="1"/>
</dbReference>
<dbReference type="Gene3D" id="3.40.50.720">
    <property type="entry name" value="NAD(P)-binding Rossmann-like Domain"/>
    <property type="match status" value="1"/>
</dbReference>
<keyword evidence="1" id="KW-0560">Oxidoreductase</keyword>
<comment type="caution">
    <text evidence="4">The sequence shown here is derived from an EMBL/GenBank/DDBJ whole genome shotgun (WGS) entry which is preliminary data.</text>
</comment>
<keyword evidence="5" id="KW-1185">Reference proteome</keyword>
<dbReference type="InterPro" id="IPR036291">
    <property type="entry name" value="NAD(P)-bd_dom_sf"/>
</dbReference>
<sequence>MKCNIIGAGRLGKNIARALHSAQVISAPTICNRSLESAKRACKEIGAGSAVSQLTQLPEAEITWLCCNDDVIPLVVAELVQAANLKPGSFVVHSSGVLNSSLLTPLKRLGCSVASLHPLKAFKTGYVDAAAFHQVDCVLEGDILVCDWLKKSFNQLGAYVTNMLPENKAVYHAAACIASNYLVTLAAYSEELLLNAGLPAEQARRMLINLVQGNINNIQQVSAIKEALTGPLVRGDVNTIALHLDALQNPQLRLLYQAAGQATLALTALTNEQKEQIENLLGE</sequence>
<dbReference type="Pfam" id="PF10728">
    <property type="entry name" value="DUF2520"/>
    <property type="match status" value="1"/>
</dbReference>
<gene>
    <name evidence="4" type="ORF">ACD661_08530</name>
</gene>
<name>A0ABW8D7A8_9GAMM</name>
<evidence type="ECO:0000259" key="2">
    <source>
        <dbReference type="Pfam" id="PF10727"/>
    </source>
</evidence>
<organism evidence="4 5">
    <name type="scientific">Legionella lytica</name>
    <dbReference type="NCBI Taxonomy" id="96232"/>
    <lineage>
        <taxon>Bacteria</taxon>
        <taxon>Pseudomonadati</taxon>
        <taxon>Pseudomonadota</taxon>
        <taxon>Gammaproteobacteria</taxon>
        <taxon>Legionellales</taxon>
        <taxon>Legionellaceae</taxon>
        <taxon>Legionella</taxon>
    </lineage>
</organism>
<dbReference type="EMBL" id="JBGORX010000002">
    <property type="protein sequence ID" value="MFJ1268595.1"/>
    <property type="molecule type" value="Genomic_DNA"/>
</dbReference>
<evidence type="ECO:0000256" key="1">
    <source>
        <dbReference type="ARBA" id="ARBA00023002"/>
    </source>
</evidence>
<dbReference type="SUPFAM" id="SSF48179">
    <property type="entry name" value="6-phosphogluconate dehydrogenase C-terminal domain-like"/>
    <property type="match status" value="1"/>
</dbReference>
<dbReference type="InterPro" id="IPR018931">
    <property type="entry name" value="DUF2520"/>
</dbReference>
<evidence type="ECO:0000259" key="3">
    <source>
        <dbReference type="Pfam" id="PF10728"/>
    </source>
</evidence>
<reference evidence="4 5" key="1">
    <citation type="submission" date="2024-08" db="EMBL/GenBank/DDBJ databases">
        <title>Draft Genome Sequence of Legionella lytica strain DSB2004, Isolated From a Fire Sprinkler System.</title>
        <authorList>
            <person name="Everhart A.D."/>
            <person name="Kidane D.T."/>
            <person name="Farone A.L."/>
            <person name="Farone M.B."/>
        </authorList>
    </citation>
    <scope>NUCLEOTIDE SEQUENCE [LARGE SCALE GENOMIC DNA]</scope>
    <source>
        <strain evidence="4 5">DSB2004</strain>
    </source>
</reference>
<accession>A0ABW8D7A8</accession>
<dbReference type="Gene3D" id="1.10.1040.20">
    <property type="entry name" value="ProC-like, C-terminal domain"/>
    <property type="match status" value="1"/>
</dbReference>
<dbReference type="Pfam" id="PF10727">
    <property type="entry name" value="Rossmann-like"/>
    <property type="match status" value="1"/>
</dbReference>
<proteinExistence type="predicted"/>
<dbReference type="InterPro" id="IPR008927">
    <property type="entry name" value="6-PGluconate_DH-like_C_sf"/>
</dbReference>
<dbReference type="Proteomes" id="UP001615550">
    <property type="component" value="Unassembled WGS sequence"/>
</dbReference>
<dbReference type="InterPro" id="IPR019665">
    <property type="entry name" value="OxRdtase/DH_put_Rossmann_dom"/>
</dbReference>
<protein>
    <submittedName>
        <fullName evidence="4">Rossmann-like and DUF2520 domain-containing protein</fullName>
    </submittedName>
</protein>
<feature type="domain" description="Putative oxidoreductase/dehydrogenase Rossmann-like" evidence="2">
    <location>
        <begin position="2"/>
        <end position="118"/>
    </location>
</feature>